<gene>
    <name evidence="2" type="ORF">EQG63_08160</name>
</gene>
<dbReference type="AlphaFoldDB" id="A0A4Q1K3J9"/>
<dbReference type="OrthoDB" id="1364840at2"/>
<sequence>MKKAIKISVIVFLMSTSMVFANGFSPVEDFPRAMKEINTYLNQSRQVEEDITDNGKAVKVTFTITSENEIVVLDMRTKNAEIKSYIKSALNNKVLNSGDLIPGRHYSFKVMFKN</sequence>
<evidence type="ECO:0000256" key="1">
    <source>
        <dbReference type="SAM" id="SignalP"/>
    </source>
</evidence>
<comment type="caution">
    <text evidence="2">The sequence shown here is derived from an EMBL/GenBank/DDBJ whole genome shotgun (WGS) entry which is preliminary data.</text>
</comment>
<dbReference type="Proteomes" id="UP000290283">
    <property type="component" value="Unassembled WGS sequence"/>
</dbReference>
<keyword evidence="3" id="KW-1185">Reference proteome</keyword>
<name>A0A4Q1K3J9_9FLAO</name>
<reference evidence="3" key="1">
    <citation type="submission" date="2019-01" db="EMBL/GenBank/DDBJ databases">
        <title>Cytophagaceae bacterium strain CAR-16.</title>
        <authorList>
            <person name="Chen W.-M."/>
        </authorList>
    </citation>
    <scope>NUCLEOTIDE SEQUENCE [LARGE SCALE GENOMIC DNA]</scope>
    <source>
        <strain evidence="3">LLJ-11</strain>
    </source>
</reference>
<organism evidence="2 3">
    <name type="scientific">Flavobacterium amnicola</name>
    <dbReference type="NCBI Taxonomy" id="2506422"/>
    <lineage>
        <taxon>Bacteria</taxon>
        <taxon>Pseudomonadati</taxon>
        <taxon>Bacteroidota</taxon>
        <taxon>Flavobacteriia</taxon>
        <taxon>Flavobacteriales</taxon>
        <taxon>Flavobacteriaceae</taxon>
        <taxon>Flavobacterium</taxon>
    </lineage>
</organism>
<feature type="signal peptide" evidence="1">
    <location>
        <begin position="1"/>
        <end position="21"/>
    </location>
</feature>
<accession>A0A4Q1K3J9</accession>
<evidence type="ECO:0000313" key="3">
    <source>
        <dbReference type="Proteomes" id="UP000290283"/>
    </source>
</evidence>
<evidence type="ECO:0008006" key="4">
    <source>
        <dbReference type="Google" id="ProtNLM"/>
    </source>
</evidence>
<dbReference type="RefSeq" id="WP_129435861.1">
    <property type="nucleotide sequence ID" value="NZ_SBKO01000002.1"/>
</dbReference>
<proteinExistence type="predicted"/>
<dbReference type="EMBL" id="SBKO01000002">
    <property type="protein sequence ID" value="RXR19404.1"/>
    <property type="molecule type" value="Genomic_DNA"/>
</dbReference>
<keyword evidence="1" id="KW-0732">Signal</keyword>
<feature type="chain" id="PRO_5020823286" description="TonB C-terminal domain-containing protein" evidence="1">
    <location>
        <begin position="22"/>
        <end position="114"/>
    </location>
</feature>
<evidence type="ECO:0000313" key="2">
    <source>
        <dbReference type="EMBL" id="RXR19404.1"/>
    </source>
</evidence>
<protein>
    <recommendedName>
        <fullName evidence="4">TonB C-terminal domain-containing protein</fullName>
    </recommendedName>
</protein>